<evidence type="ECO:0000313" key="4">
    <source>
        <dbReference type="Proteomes" id="UP000318741"/>
    </source>
</evidence>
<dbReference type="InterPro" id="IPR036388">
    <property type="entry name" value="WH-like_DNA-bd_sf"/>
</dbReference>
<keyword evidence="4" id="KW-1185">Reference proteome</keyword>
<feature type="compositionally biased region" description="Basic and acidic residues" evidence="2">
    <location>
        <begin position="114"/>
        <end position="123"/>
    </location>
</feature>
<dbReference type="OrthoDB" id="8659436at2"/>
<dbReference type="InterPro" id="IPR036390">
    <property type="entry name" value="WH_DNA-bd_sf"/>
</dbReference>
<dbReference type="PANTHER" id="PTHR33202">
    <property type="entry name" value="ZINC UPTAKE REGULATION PROTEIN"/>
    <property type="match status" value="1"/>
</dbReference>
<dbReference type="GO" id="GO:1900376">
    <property type="term" value="P:regulation of secondary metabolite biosynthetic process"/>
    <property type="evidence" value="ECO:0007669"/>
    <property type="project" value="TreeGrafter"/>
</dbReference>
<dbReference type="AlphaFoldDB" id="A0A517P6M0"/>
<keyword evidence="1" id="KW-0479">Metal-binding</keyword>
<accession>A0A517P6M0</accession>
<dbReference type="Proteomes" id="UP000318741">
    <property type="component" value="Chromosome"/>
</dbReference>
<name>A0A517P6M0_9PLAN</name>
<dbReference type="Pfam" id="PF01475">
    <property type="entry name" value="FUR"/>
    <property type="match status" value="1"/>
</dbReference>
<feature type="binding site" evidence="1">
    <location>
        <position position="171"/>
    </location>
    <ligand>
        <name>Zn(2+)</name>
        <dbReference type="ChEBI" id="CHEBI:29105"/>
    </ligand>
</feature>
<reference evidence="3 4" key="1">
    <citation type="submission" date="2019-02" db="EMBL/GenBank/DDBJ databases">
        <title>Deep-cultivation of Planctomycetes and their phenomic and genomic characterization uncovers novel biology.</title>
        <authorList>
            <person name="Wiegand S."/>
            <person name="Jogler M."/>
            <person name="Boedeker C."/>
            <person name="Pinto D."/>
            <person name="Vollmers J."/>
            <person name="Rivas-Marin E."/>
            <person name="Kohn T."/>
            <person name="Peeters S.H."/>
            <person name="Heuer A."/>
            <person name="Rast P."/>
            <person name="Oberbeckmann S."/>
            <person name="Bunk B."/>
            <person name="Jeske O."/>
            <person name="Meyerdierks A."/>
            <person name="Storesund J.E."/>
            <person name="Kallscheuer N."/>
            <person name="Luecker S."/>
            <person name="Lage O.M."/>
            <person name="Pohl T."/>
            <person name="Merkel B.J."/>
            <person name="Hornburger P."/>
            <person name="Mueller R.-W."/>
            <person name="Bruemmer F."/>
            <person name="Labrenz M."/>
            <person name="Spormann A.M."/>
            <person name="Op den Camp H."/>
            <person name="Overmann J."/>
            <person name="Amann R."/>
            <person name="Jetten M.S.M."/>
            <person name="Mascher T."/>
            <person name="Medema M.H."/>
            <person name="Devos D.P."/>
            <person name="Kaster A.-K."/>
            <person name="Ovreas L."/>
            <person name="Rohde M."/>
            <person name="Galperin M.Y."/>
            <person name="Jogler C."/>
        </authorList>
    </citation>
    <scope>NUCLEOTIDE SEQUENCE [LARGE SCALE GENOMIC DNA]</scope>
    <source>
        <strain evidence="3 4">CA12</strain>
    </source>
</reference>
<dbReference type="KEGG" id="acaf:CA12_11100"/>
<proteinExistence type="predicted"/>
<dbReference type="InterPro" id="IPR002481">
    <property type="entry name" value="FUR"/>
</dbReference>
<dbReference type="PANTHER" id="PTHR33202:SF7">
    <property type="entry name" value="FERRIC UPTAKE REGULATION PROTEIN"/>
    <property type="match status" value="1"/>
</dbReference>
<feature type="binding site" evidence="1">
    <location>
        <position position="174"/>
    </location>
    <ligand>
        <name>Zn(2+)</name>
        <dbReference type="ChEBI" id="CHEBI:29105"/>
    </ligand>
</feature>
<organism evidence="3 4">
    <name type="scientific">Alienimonas californiensis</name>
    <dbReference type="NCBI Taxonomy" id="2527989"/>
    <lineage>
        <taxon>Bacteria</taxon>
        <taxon>Pseudomonadati</taxon>
        <taxon>Planctomycetota</taxon>
        <taxon>Planctomycetia</taxon>
        <taxon>Planctomycetales</taxon>
        <taxon>Planctomycetaceae</taxon>
        <taxon>Alienimonas</taxon>
    </lineage>
</organism>
<evidence type="ECO:0000313" key="3">
    <source>
        <dbReference type="EMBL" id="QDT15030.1"/>
    </source>
</evidence>
<evidence type="ECO:0000256" key="1">
    <source>
        <dbReference type="PIRSR" id="PIRSR602481-1"/>
    </source>
</evidence>
<dbReference type="GO" id="GO:0008270">
    <property type="term" value="F:zinc ion binding"/>
    <property type="evidence" value="ECO:0007669"/>
    <property type="project" value="TreeGrafter"/>
</dbReference>
<feature type="region of interest" description="Disordered" evidence="2">
    <location>
        <begin position="95"/>
        <end position="123"/>
    </location>
</feature>
<comment type="cofactor">
    <cofactor evidence="1">
        <name>Zn(2+)</name>
        <dbReference type="ChEBI" id="CHEBI:29105"/>
    </cofactor>
    <text evidence="1">Binds 1 zinc ion per subunit.</text>
</comment>
<dbReference type="Gene3D" id="1.10.10.10">
    <property type="entry name" value="Winged helix-like DNA-binding domain superfamily/Winged helix DNA-binding domain"/>
    <property type="match status" value="1"/>
</dbReference>
<protein>
    <submittedName>
        <fullName evidence="3">Ferric uptake regulation protein</fullName>
    </submittedName>
</protein>
<sequence>MLIARRPTGSAGPSPSARPALPLPCRAYIVPQAVPWGGVRSPLRPPVPKAARTDAPTVPPEEELRGRLRETGLRVTPARLALMKELAGAGVPLSHGEVVDRMRPPESSGRGRKKDADAEAPRRFDQSTLFRGLTDLSEAGLLAKLDLGDAVRRYEWLPAEGDAAVHPHHVCTACGRIVCLEGFALKLTPSKGTAREQVGTIGEVVLRGLCGDCEAAAA</sequence>
<evidence type="ECO:0000256" key="2">
    <source>
        <dbReference type="SAM" id="MobiDB-lite"/>
    </source>
</evidence>
<feature type="binding site" evidence="1">
    <location>
        <position position="213"/>
    </location>
    <ligand>
        <name>Zn(2+)</name>
        <dbReference type="ChEBI" id="CHEBI:29105"/>
    </ligand>
</feature>
<feature type="region of interest" description="Disordered" evidence="2">
    <location>
        <begin position="1"/>
        <end position="22"/>
    </location>
</feature>
<feature type="binding site" evidence="1">
    <location>
        <position position="210"/>
    </location>
    <ligand>
        <name>Zn(2+)</name>
        <dbReference type="ChEBI" id="CHEBI:29105"/>
    </ligand>
</feature>
<dbReference type="GO" id="GO:0000976">
    <property type="term" value="F:transcription cis-regulatory region binding"/>
    <property type="evidence" value="ECO:0007669"/>
    <property type="project" value="TreeGrafter"/>
</dbReference>
<dbReference type="GO" id="GO:0045892">
    <property type="term" value="P:negative regulation of DNA-templated transcription"/>
    <property type="evidence" value="ECO:0007669"/>
    <property type="project" value="TreeGrafter"/>
</dbReference>
<keyword evidence="1" id="KW-0862">Zinc</keyword>
<dbReference type="SUPFAM" id="SSF46785">
    <property type="entry name" value="Winged helix' DNA-binding domain"/>
    <property type="match status" value="1"/>
</dbReference>
<dbReference type="GO" id="GO:0003700">
    <property type="term" value="F:DNA-binding transcription factor activity"/>
    <property type="evidence" value="ECO:0007669"/>
    <property type="project" value="InterPro"/>
</dbReference>
<gene>
    <name evidence="3" type="primary">fur_1</name>
    <name evidence="3" type="ORF">CA12_11100</name>
</gene>
<dbReference type="EMBL" id="CP036265">
    <property type="protein sequence ID" value="QDT15030.1"/>
    <property type="molecule type" value="Genomic_DNA"/>
</dbReference>